<dbReference type="STRING" id="69293.ENSGACP00000007701"/>
<sequence length="281" mass="30497">METETRTSPMPPKAQRLAAGKDALTSQVLEIIGGAAAEALQTRGEREERDAWSMEEGDDSVFYSDEDRAHQETKANRSPGFGGNDYKPLVNSVASDEDDTAEGSIMAGEIAEVGTEATRPDFQEEEERRELQKPKTERVDESDPAEPGAECNVTPQRSASSQGGLLNCTVPNVQAQQNISAEKAEQKEATPNLEVLLRTDAGLWLPSDGALQVEPEKGQGVKSPAGSHGVSGSGRSTLPLPKKSFNHLSSSSKYGTVSYRKIRRGNTRQKIEEFEHMIVNL</sequence>
<name>G3NQT5_GASAC</name>
<protein>
    <recommendedName>
        <fullName evidence="3">Ermin</fullName>
    </recommendedName>
</protein>
<feature type="compositionally biased region" description="Basic and acidic residues" evidence="1">
    <location>
        <begin position="118"/>
        <end position="141"/>
    </location>
</feature>
<feature type="region of interest" description="Disordered" evidence="1">
    <location>
        <begin position="37"/>
        <end position="166"/>
    </location>
</feature>
<dbReference type="GO" id="GO:0008360">
    <property type="term" value="P:regulation of cell shape"/>
    <property type="evidence" value="ECO:0007669"/>
    <property type="project" value="InterPro"/>
</dbReference>
<dbReference type="GO" id="GO:0007015">
    <property type="term" value="P:actin filament organization"/>
    <property type="evidence" value="ECO:0007669"/>
    <property type="project" value="InterPro"/>
</dbReference>
<dbReference type="Bgee" id="ENSGACG00000005829">
    <property type="expression patterns" value="Expressed in diencephalon and 1 other cell type or tissue"/>
</dbReference>
<evidence type="ECO:0008006" key="3">
    <source>
        <dbReference type="Google" id="ProtNLM"/>
    </source>
</evidence>
<dbReference type="Ensembl" id="ENSGACT00000007720.1">
    <property type="protein sequence ID" value="ENSGACP00000007701.1"/>
    <property type="gene ID" value="ENSGACG00000005829.1"/>
</dbReference>
<feature type="region of interest" description="Disordered" evidence="1">
    <location>
        <begin position="214"/>
        <end position="249"/>
    </location>
</feature>
<evidence type="ECO:0000256" key="1">
    <source>
        <dbReference type="SAM" id="MobiDB-lite"/>
    </source>
</evidence>
<evidence type="ECO:0000313" key="2">
    <source>
        <dbReference type="Ensembl" id="ENSGACP00000007701.1"/>
    </source>
</evidence>
<dbReference type="InterPro" id="IPR045346">
    <property type="entry name" value="Ermin"/>
</dbReference>
<feature type="compositionally biased region" description="Polar residues" evidence="1">
    <location>
        <begin position="153"/>
        <end position="166"/>
    </location>
</feature>
<proteinExistence type="predicted"/>
<reference evidence="2" key="2">
    <citation type="submission" date="2024-04" db="UniProtKB">
        <authorList>
            <consortium name="Ensembl"/>
        </authorList>
    </citation>
    <scope>IDENTIFICATION</scope>
</reference>
<dbReference type="Gene3D" id="6.10.360.10">
    <property type="match status" value="1"/>
</dbReference>
<dbReference type="InterPro" id="IPR008954">
    <property type="entry name" value="Moesin_tail_sf"/>
</dbReference>
<dbReference type="AlphaFoldDB" id="G3NQT5"/>
<dbReference type="OMA" id="REVWSME"/>
<feature type="region of interest" description="Disordered" evidence="1">
    <location>
        <begin position="1"/>
        <end position="21"/>
    </location>
</feature>
<dbReference type="InParanoid" id="G3NQT5"/>
<reference evidence="2" key="1">
    <citation type="submission" date="2006-01" db="EMBL/GenBank/DDBJ databases">
        <authorList>
            <person name="Lindblad-Toh K."/>
            <person name="Mauceli E."/>
            <person name="Grabherr M."/>
            <person name="Chang J.L."/>
            <person name="Lander E.S."/>
        </authorList>
    </citation>
    <scope>NUCLEOTIDE SEQUENCE [LARGE SCALE GENOMIC DNA]</scope>
</reference>
<accession>G3NQT5</accession>
<feature type="compositionally biased region" description="Basic and acidic residues" evidence="1">
    <location>
        <begin position="43"/>
        <end position="52"/>
    </location>
</feature>
<dbReference type="eggNOG" id="KOG2030">
    <property type="taxonomic scope" value="Eukaryota"/>
</dbReference>
<feature type="compositionally biased region" description="Basic and acidic residues" evidence="1">
    <location>
        <begin position="65"/>
        <end position="75"/>
    </location>
</feature>
<organism evidence="2">
    <name type="scientific">Gasterosteus aculeatus</name>
    <name type="common">Three-spined stickleback</name>
    <dbReference type="NCBI Taxonomy" id="69293"/>
    <lineage>
        <taxon>Eukaryota</taxon>
        <taxon>Metazoa</taxon>
        <taxon>Chordata</taxon>
        <taxon>Craniata</taxon>
        <taxon>Vertebrata</taxon>
        <taxon>Euteleostomi</taxon>
        <taxon>Actinopterygii</taxon>
        <taxon>Neopterygii</taxon>
        <taxon>Teleostei</taxon>
        <taxon>Neoteleostei</taxon>
        <taxon>Acanthomorphata</taxon>
        <taxon>Eupercaria</taxon>
        <taxon>Perciformes</taxon>
        <taxon>Cottioidei</taxon>
        <taxon>Gasterosteales</taxon>
        <taxon>Gasterosteidae</taxon>
        <taxon>Gasterosteus</taxon>
    </lineage>
</organism>
<dbReference type="Pfam" id="PF20491">
    <property type="entry name" value="Ermin"/>
    <property type="match status" value="1"/>
</dbReference>
<dbReference type="GO" id="GO:0051015">
    <property type="term" value="F:actin filament binding"/>
    <property type="evidence" value="ECO:0007669"/>
    <property type="project" value="InterPro"/>
</dbReference>